<reference evidence="3 4" key="1">
    <citation type="submission" date="2018-09" db="EMBL/GenBank/DDBJ databases">
        <authorList>
            <person name="Wang X."/>
            <person name="Du Z."/>
        </authorList>
    </citation>
    <scope>NUCLEOTIDE SEQUENCE [LARGE SCALE GENOMIC DNA]</scope>
    <source>
        <strain evidence="3 4">N3</strain>
    </source>
</reference>
<evidence type="ECO:0000313" key="3">
    <source>
        <dbReference type="EMBL" id="RIW15870.1"/>
    </source>
</evidence>
<evidence type="ECO:0000256" key="1">
    <source>
        <dbReference type="ARBA" id="ARBA00006817"/>
    </source>
</evidence>
<name>A0A418PSN3_9BACT</name>
<dbReference type="Proteomes" id="UP000283522">
    <property type="component" value="Unassembled WGS sequence"/>
</dbReference>
<dbReference type="CDD" id="cd07814">
    <property type="entry name" value="SRPBCC_CalC_Aha1-like"/>
    <property type="match status" value="1"/>
</dbReference>
<dbReference type="AlphaFoldDB" id="A0A418PSN3"/>
<dbReference type="Pfam" id="PF08327">
    <property type="entry name" value="AHSA1"/>
    <property type="match status" value="1"/>
</dbReference>
<dbReference type="SUPFAM" id="SSF55961">
    <property type="entry name" value="Bet v1-like"/>
    <property type="match status" value="1"/>
</dbReference>
<dbReference type="InterPro" id="IPR023393">
    <property type="entry name" value="START-like_dom_sf"/>
</dbReference>
<dbReference type="EMBL" id="QXML01000004">
    <property type="protein sequence ID" value="RIW15870.1"/>
    <property type="molecule type" value="Genomic_DNA"/>
</dbReference>
<evidence type="ECO:0000313" key="4">
    <source>
        <dbReference type="Proteomes" id="UP000283522"/>
    </source>
</evidence>
<dbReference type="OrthoDB" id="118413at2"/>
<comment type="similarity">
    <text evidence="1">Belongs to the AHA1 family.</text>
</comment>
<proteinExistence type="inferred from homology"/>
<organism evidence="3 4">
    <name type="scientific">Algoriphagus lacus</name>
    <dbReference type="NCBI Taxonomy" id="2056311"/>
    <lineage>
        <taxon>Bacteria</taxon>
        <taxon>Pseudomonadati</taxon>
        <taxon>Bacteroidota</taxon>
        <taxon>Cytophagia</taxon>
        <taxon>Cytophagales</taxon>
        <taxon>Cyclobacteriaceae</taxon>
        <taxon>Algoriphagus</taxon>
    </lineage>
</organism>
<gene>
    <name evidence="3" type="ORF">D0X99_10645</name>
</gene>
<feature type="domain" description="Activator of Hsp90 ATPase homologue 1/2-like C-terminal" evidence="2">
    <location>
        <begin position="13"/>
        <end position="163"/>
    </location>
</feature>
<dbReference type="Gene3D" id="3.30.530.20">
    <property type="match status" value="1"/>
</dbReference>
<sequence length="166" mass="19127">MFTPLEITQILSTTPDRAFTLFSHRDHLAKWWGPKGMEMKIKTFDFRSGGIFHYLIKAGNGFEMWGKFTYLEIEAPNRITLINSFPNADAETVPAPIVPFGADWPLEMWTEYRFEPSGDQTLLRLTSYPLNASDASNQQFFENHDNMRLGFKGTFDALSDYLKTLQ</sequence>
<keyword evidence="4" id="KW-1185">Reference proteome</keyword>
<dbReference type="InterPro" id="IPR013538">
    <property type="entry name" value="ASHA1/2-like_C"/>
</dbReference>
<dbReference type="RefSeq" id="WP_119477806.1">
    <property type="nucleotide sequence ID" value="NZ_QXML01000004.1"/>
</dbReference>
<accession>A0A418PSN3</accession>
<protein>
    <submittedName>
        <fullName evidence="3">SRPBCC domain-containing protein</fullName>
    </submittedName>
</protein>
<evidence type="ECO:0000259" key="2">
    <source>
        <dbReference type="Pfam" id="PF08327"/>
    </source>
</evidence>
<comment type="caution">
    <text evidence="3">The sequence shown here is derived from an EMBL/GenBank/DDBJ whole genome shotgun (WGS) entry which is preliminary data.</text>
</comment>